<dbReference type="EMBL" id="JBHUGI010000027">
    <property type="protein sequence ID" value="MFD1928393.1"/>
    <property type="molecule type" value="Genomic_DNA"/>
</dbReference>
<feature type="transmembrane region" description="Helical" evidence="1">
    <location>
        <begin position="5"/>
        <end position="23"/>
    </location>
</feature>
<feature type="transmembrane region" description="Helical" evidence="1">
    <location>
        <begin position="29"/>
        <end position="46"/>
    </location>
</feature>
<dbReference type="RefSeq" id="WP_381537724.1">
    <property type="nucleotide sequence ID" value="NZ_JBHUGI010000027.1"/>
</dbReference>
<sequence>MKSLYIDIALIIFMGYFAITRFANEQYGFATMFAVLCVLNIFTAIVKYKRTKENEKTNIN</sequence>
<evidence type="ECO:0000313" key="2">
    <source>
        <dbReference type="EMBL" id="MFD1928393.1"/>
    </source>
</evidence>
<accession>A0ABW4SFZ6</accession>
<reference evidence="3" key="1">
    <citation type="journal article" date="2019" name="Int. J. Syst. Evol. Microbiol.">
        <title>The Global Catalogue of Microorganisms (GCM) 10K type strain sequencing project: providing services to taxonomists for standard genome sequencing and annotation.</title>
        <authorList>
            <consortium name="The Broad Institute Genomics Platform"/>
            <consortium name="The Broad Institute Genome Sequencing Center for Infectious Disease"/>
            <person name="Wu L."/>
            <person name="Ma J."/>
        </authorList>
    </citation>
    <scope>NUCLEOTIDE SEQUENCE [LARGE SCALE GENOMIC DNA]</scope>
    <source>
        <strain evidence="3">CGMCC 4.7177</strain>
    </source>
</reference>
<name>A0ABW4SFZ6_9BACL</name>
<keyword evidence="1" id="KW-1133">Transmembrane helix</keyword>
<evidence type="ECO:0000256" key="1">
    <source>
        <dbReference type="SAM" id="Phobius"/>
    </source>
</evidence>
<protein>
    <submittedName>
        <fullName evidence="2">Uncharacterized protein</fullName>
    </submittedName>
</protein>
<keyword evidence="1" id="KW-0812">Transmembrane</keyword>
<evidence type="ECO:0000313" key="3">
    <source>
        <dbReference type="Proteomes" id="UP001597218"/>
    </source>
</evidence>
<proteinExistence type="predicted"/>
<organism evidence="2 3">
    <name type="scientific">Sporosarcina siberiensis</name>
    <dbReference type="NCBI Taxonomy" id="1365606"/>
    <lineage>
        <taxon>Bacteria</taxon>
        <taxon>Bacillati</taxon>
        <taxon>Bacillota</taxon>
        <taxon>Bacilli</taxon>
        <taxon>Bacillales</taxon>
        <taxon>Caryophanaceae</taxon>
        <taxon>Sporosarcina</taxon>
    </lineage>
</organism>
<keyword evidence="3" id="KW-1185">Reference proteome</keyword>
<dbReference type="Proteomes" id="UP001597218">
    <property type="component" value="Unassembled WGS sequence"/>
</dbReference>
<comment type="caution">
    <text evidence="2">The sequence shown here is derived from an EMBL/GenBank/DDBJ whole genome shotgun (WGS) entry which is preliminary data.</text>
</comment>
<keyword evidence="1" id="KW-0472">Membrane</keyword>
<gene>
    <name evidence="2" type="ORF">ACFSFY_10050</name>
</gene>